<comment type="caution">
    <text evidence="3">The sequence shown here is derived from an EMBL/GenBank/DDBJ whole genome shotgun (WGS) entry which is preliminary data.</text>
</comment>
<gene>
    <name evidence="3" type="ORF">FRX31_007909</name>
</gene>
<keyword evidence="4" id="KW-1185">Reference proteome</keyword>
<dbReference type="Proteomes" id="UP000554482">
    <property type="component" value="Unassembled WGS sequence"/>
</dbReference>
<dbReference type="Pfam" id="PF26130">
    <property type="entry name" value="PB1-like"/>
    <property type="match status" value="1"/>
</dbReference>
<dbReference type="PANTHER" id="PTHR31973:SF189">
    <property type="entry name" value="TRANSPOSASE, MUDR, PLANT, MULE TRANSPOSASE DOMAIN PROTEIN-RELATED"/>
    <property type="match status" value="1"/>
</dbReference>
<feature type="compositionally biased region" description="Basic and acidic residues" evidence="1">
    <location>
        <begin position="190"/>
        <end position="200"/>
    </location>
</feature>
<feature type="region of interest" description="Disordered" evidence="1">
    <location>
        <begin position="190"/>
        <end position="276"/>
    </location>
</feature>
<organism evidence="3 4">
    <name type="scientific">Thalictrum thalictroides</name>
    <name type="common">Rue-anemone</name>
    <name type="synonym">Anemone thalictroides</name>
    <dbReference type="NCBI Taxonomy" id="46969"/>
    <lineage>
        <taxon>Eukaryota</taxon>
        <taxon>Viridiplantae</taxon>
        <taxon>Streptophyta</taxon>
        <taxon>Embryophyta</taxon>
        <taxon>Tracheophyta</taxon>
        <taxon>Spermatophyta</taxon>
        <taxon>Magnoliopsida</taxon>
        <taxon>Ranunculales</taxon>
        <taxon>Ranunculaceae</taxon>
        <taxon>Thalictroideae</taxon>
        <taxon>Thalictrum</taxon>
    </lineage>
</organism>
<proteinExistence type="predicted"/>
<dbReference type="OrthoDB" id="1918246at2759"/>
<evidence type="ECO:0000259" key="2">
    <source>
        <dbReference type="Pfam" id="PF26130"/>
    </source>
</evidence>
<feature type="region of interest" description="Disordered" evidence="1">
    <location>
        <begin position="119"/>
        <end position="150"/>
    </location>
</feature>
<dbReference type="InterPro" id="IPR058594">
    <property type="entry name" value="PB1-like_dom_pln"/>
</dbReference>
<protein>
    <recommendedName>
        <fullName evidence="2">PB1-like domain-containing protein</fullName>
    </recommendedName>
</protein>
<feature type="domain" description="PB1-like" evidence="2">
    <location>
        <begin position="18"/>
        <end position="118"/>
    </location>
</feature>
<reference evidence="3 4" key="1">
    <citation type="submission" date="2020-06" db="EMBL/GenBank/DDBJ databases">
        <title>Transcriptomic and genomic resources for Thalictrum thalictroides and T. hernandezii: Facilitating candidate gene discovery in an emerging model plant lineage.</title>
        <authorList>
            <person name="Arias T."/>
            <person name="Riano-Pachon D.M."/>
            <person name="Di Stilio V.S."/>
        </authorList>
    </citation>
    <scope>NUCLEOTIDE SEQUENCE [LARGE SCALE GENOMIC DNA]</scope>
    <source>
        <strain evidence="4">cv. WT478/WT964</strain>
        <tissue evidence="3">Leaves</tissue>
    </source>
</reference>
<evidence type="ECO:0000313" key="4">
    <source>
        <dbReference type="Proteomes" id="UP000554482"/>
    </source>
</evidence>
<accession>A0A7J6WZL3</accession>
<evidence type="ECO:0000256" key="1">
    <source>
        <dbReference type="SAM" id="MobiDB-lite"/>
    </source>
</evidence>
<dbReference type="PANTHER" id="PTHR31973">
    <property type="entry name" value="POLYPROTEIN, PUTATIVE-RELATED"/>
    <property type="match status" value="1"/>
</dbReference>
<feature type="compositionally biased region" description="Acidic residues" evidence="1">
    <location>
        <begin position="135"/>
        <end position="149"/>
    </location>
</feature>
<dbReference type="AlphaFoldDB" id="A0A7J6WZL3"/>
<dbReference type="EMBL" id="JABWDY010008038">
    <property type="protein sequence ID" value="KAF5202503.1"/>
    <property type="molecule type" value="Genomic_DNA"/>
</dbReference>
<evidence type="ECO:0000313" key="3">
    <source>
        <dbReference type="EMBL" id="KAF5202503.1"/>
    </source>
</evidence>
<sequence>MFIYCDFVFEIFAVSRNELVFEVRHGGYFETKPLLHYRNGGKVPNYVYNINPKSLTYYELKNYIDGLGYKDITKIHYCERGRTLDSLRLLVDDENIKHMGELAERNGGSCGIEVYTEHGLEEDNVTGTNDNVESGNEEEDTDNNESDLEDCQRELDYENEVEEEEDSDVASVDCSDDELATVRLAERDRKLSKKDKKDVAADNEGVNVSDMEFNDNERDMECSDNEGDETILNMKDEDGYDAEYDSPGVYDSLESESEEDEDVEQPKRKKKKRDKFPIWDPNRDPFTFEPELCMRLANCEELKDCLRAYAVKKGKFITFRRNGTQLLEAICAPGCPWRLWATWMQGEKSFQIKTLRGKPKCSRVHKIPICNAEWWSKLYHDRILQNPRWKLKEIKAEMLREHNVTVSISQVCKARKIAKGEVDNDLEKHYARLWDYAKEVLDKSPGSTIKV</sequence>
<name>A0A7J6WZL3_THATH</name>
<feature type="compositionally biased region" description="Acidic residues" evidence="1">
    <location>
        <begin position="253"/>
        <end position="263"/>
    </location>
</feature>